<evidence type="ECO:0000313" key="3">
    <source>
        <dbReference type="Proteomes" id="UP000321935"/>
    </source>
</evidence>
<name>A0A5C7A8Y0_9BACT</name>
<dbReference type="RefSeq" id="WP_146920982.1">
    <property type="nucleotide sequence ID" value="NZ_VORW01000027.1"/>
</dbReference>
<keyword evidence="1" id="KW-0732">Signal</keyword>
<comment type="caution">
    <text evidence="2">The sequence shown here is derived from an EMBL/GenBank/DDBJ whole genome shotgun (WGS) entry which is preliminary data.</text>
</comment>
<organism evidence="2 3">
    <name type="scientific">Algoriphagus aquimarinus</name>
    <dbReference type="NCBI Taxonomy" id="237018"/>
    <lineage>
        <taxon>Bacteria</taxon>
        <taxon>Pseudomonadati</taxon>
        <taxon>Bacteroidota</taxon>
        <taxon>Cytophagia</taxon>
        <taxon>Cytophagales</taxon>
        <taxon>Cyclobacteriaceae</taxon>
        <taxon>Algoriphagus</taxon>
    </lineage>
</organism>
<reference evidence="2 3" key="1">
    <citation type="submission" date="2019-08" db="EMBL/GenBank/DDBJ databases">
        <title>Genomes sequence of Algoriphagus aquimarinus ACAM450.</title>
        <authorList>
            <person name="Bowman J.P."/>
        </authorList>
    </citation>
    <scope>NUCLEOTIDE SEQUENCE [LARGE SCALE GENOMIC DNA]</scope>
    <source>
        <strain evidence="2 3">ACAM 450</strain>
    </source>
</reference>
<dbReference type="Proteomes" id="UP000321935">
    <property type="component" value="Unassembled WGS sequence"/>
</dbReference>
<sequence>MNKIKKMLPALAMVLGATFAMAMNAPAILDSNPPEEVFTPDSSEPSNYRNVTEEYNNLSYNCDNQEMECLVQFSNDDPATGIKSILDEGQFTVIP</sequence>
<proteinExistence type="predicted"/>
<evidence type="ECO:0000313" key="2">
    <source>
        <dbReference type="EMBL" id="TXE03067.1"/>
    </source>
</evidence>
<feature type="chain" id="PRO_5022764682" evidence="1">
    <location>
        <begin position="23"/>
        <end position="95"/>
    </location>
</feature>
<dbReference type="EMBL" id="VORW01000027">
    <property type="protein sequence ID" value="TXE03067.1"/>
    <property type="molecule type" value="Genomic_DNA"/>
</dbReference>
<dbReference type="OrthoDB" id="827491at2"/>
<dbReference type="AlphaFoldDB" id="A0A5C7A8Y0"/>
<gene>
    <name evidence="2" type="ORF">ESV85_20605</name>
</gene>
<evidence type="ECO:0000256" key="1">
    <source>
        <dbReference type="SAM" id="SignalP"/>
    </source>
</evidence>
<dbReference type="InterPro" id="IPR045391">
    <property type="entry name" value="DUF6520"/>
</dbReference>
<protein>
    <submittedName>
        <fullName evidence="2">Uncharacterized protein</fullName>
    </submittedName>
</protein>
<feature type="signal peptide" evidence="1">
    <location>
        <begin position="1"/>
        <end position="22"/>
    </location>
</feature>
<accession>A0A5C7A8Y0</accession>
<dbReference type="Pfam" id="PF20130">
    <property type="entry name" value="DUF6520"/>
    <property type="match status" value="1"/>
</dbReference>